<dbReference type="Proteomes" id="UP001168146">
    <property type="component" value="Unassembled WGS sequence"/>
</dbReference>
<evidence type="ECO:0000313" key="2">
    <source>
        <dbReference type="Proteomes" id="UP001168146"/>
    </source>
</evidence>
<reference evidence="1" key="1">
    <citation type="submission" date="2021-12" db="EMBL/GenBank/DDBJ databases">
        <title>Black yeast isolated from Biological Soil Crust.</title>
        <authorList>
            <person name="Kurbessoian T."/>
        </authorList>
    </citation>
    <scope>NUCLEOTIDE SEQUENCE</scope>
    <source>
        <strain evidence="1">CCFEE 5208</strain>
    </source>
</reference>
<proteinExistence type="predicted"/>
<sequence length="170" mass="19445">MSLGLREDEAVLEWNDRLLDAFSNDDSDEPARRQLFAVIKELTQYVKNAAAQVDVEEPRSLTYYLIMIHINIDTGVVGVGEKEGGRSFLDRSHVEGETILGCYDRDCDEQRLNTRAMLVQESARGVFGEQKRLRMFCTAPREIEANDEYSPRGSLPYFAYMTKAVLITRR</sequence>
<comment type="caution">
    <text evidence="1">The sequence shown here is derived from an EMBL/GenBank/DDBJ whole genome shotgun (WGS) entry which is preliminary data.</text>
</comment>
<evidence type="ECO:0000313" key="1">
    <source>
        <dbReference type="EMBL" id="KAK0326535.1"/>
    </source>
</evidence>
<accession>A0AAN6JEB4</accession>
<name>A0AAN6JEB4_9PEZI</name>
<dbReference type="AlphaFoldDB" id="A0AAN6JEB4"/>
<gene>
    <name evidence="1" type="ORF">LTR82_002377</name>
</gene>
<organism evidence="1 2">
    <name type="scientific">Friedmanniomyces endolithicus</name>
    <dbReference type="NCBI Taxonomy" id="329885"/>
    <lineage>
        <taxon>Eukaryota</taxon>
        <taxon>Fungi</taxon>
        <taxon>Dikarya</taxon>
        <taxon>Ascomycota</taxon>
        <taxon>Pezizomycotina</taxon>
        <taxon>Dothideomycetes</taxon>
        <taxon>Dothideomycetidae</taxon>
        <taxon>Mycosphaerellales</taxon>
        <taxon>Teratosphaeriaceae</taxon>
        <taxon>Friedmanniomyces</taxon>
    </lineage>
</organism>
<protein>
    <submittedName>
        <fullName evidence="1">Uncharacterized protein</fullName>
    </submittedName>
</protein>
<dbReference type="EMBL" id="JASUXU010000004">
    <property type="protein sequence ID" value="KAK0326535.1"/>
    <property type="molecule type" value="Genomic_DNA"/>
</dbReference>